<protein>
    <recommendedName>
        <fullName evidence="2 14">Guanylate cyclase</fullName>
        <ecNumber evidence="2 14">4.6.1.2</ecNumber>
    </recommendedName>
</protein>
<evidence type="ECO:0000256" key="2">
    <source>
        <dbReference type="ARBA" id="ARBA00012202"/>
    </source>
</evidence>
<evidence type="ECO:0000259" key="18">
    <source>
        <dbReference type="PROSITE" id="PS50125"/>
    </source>
</evidence>
<dbReference type="AlphaFoldDB" id="A0A9D4LGV6"/>
<dbReference type="GO" id="GO:0005525">
    <property type="term" value="F:GTP binding"/>
    <property type="evidence" value="ECO:0007669"/>
    <property type="project" value="UniProtKB-KW"/>
</dbReference>
<evidence type="ECO:0000256" key="9">
    <source>
        <dbReference type="ARBA" id="ARBA00023170"/>
    </source>
</evidence>
<dbReference type="InterPro" id="IPR018297">
    <property type="entry name" value="A/G_cyclase_CS"/>
</dbReference>
<keyword evidence="3 16" id="KW-0812">Transmembrane</keyword>
<keyword evidence="11 13" id="KW-0456">Lyase</keyword>
<evidence type="ECO:0000313" key="19">
    <source>
        <dbReference type="EMBL" id="KAH3857584.1"/>
    </source>
</evidence>
<evidence type="ECO:0000256" key="8">
    <source>
        <dbReference type="ARBA" id="ARBA00023136"/>
    </source>
</evidence>
<dbReference type="Pfam" id="PF00211">
    <property type="entry name" value="Guanylate_cyc"/>
    <property type="match status" value="1"/>
</dbReference>
<dbReference type="InterPro" id="IPR000719">
    <property type="entry name" value="Prot_kinase_dom"/>
</dbReference>
<dbReference type="Pfam" id="PF07714">
    <property type="entry name" value="PK_Tyr_Ser-Thr"/>
    <property type="match status" value="2"/>
</dbReference>
<comment type="caution">
    <text evidence="19">The sequence shown here is derived from an EMBL/GenBank/DDBJ whole genome shotgun (WGS) entry which is preliminary data.</text>
</comment>
<evidence type="ECO:0000256" key="5">
    <source>
        <dbReference type="ARBA" id="ARBA00022741"/>
    </source>
</evidence>
<feature type="domain" description="Protein kinase" evidence="17">
    <location>
        <begin position="229"/>
        <end position="502"/>
    </location>
</feature>
<dbReference type="PROSITE" id="PS00452">
    <property type="entry name" value="GUANYLATE_CYCLASE_1"/>
    <property type="match status" value="1"/>
</dbReference>
<feature type="domain" description="Guanylate cyclase" evidence="18">
    <location>
        <begin position="578"/>
        <end position="708"/>
    </location>
</feature>
<dbReference type="Gene3D" id="3.40.50.2300">
    <property type="match status" value="1"/>
</dbReference>
<evidence type="ECO:0000256" key="14">
    <source>
        <dbReference type="RuleBase" id="RU003431"/>
    </source>
</evidence>
<evidence type="ECO:0000256" key="3">
    <source>
        <dbReference type="ARBA" id="ARBA00022692"/>
    </source>
</evidence>
<dbReference type="Proteomes" id="UP000828390">
    <property type="component" value="Unassembled WGS sequence"/>
</dbReference>
<dbReference type="InterPro" id="IPR029787">
    <property type="entry name" value="Nucleotide_cyclase"/>
</dbReference>
<dbReference type="GO" id="GO:0001653">
    <property type="term" value="F:peptide receptor activity"/>
    <property type="evidence" value="ECO:0007669"/>
    <property type="project" value="TreeGrafter"/>
</dbReference>
<sequence>MRNQPIHNNGTYVDSLLVFGAVLFSDLFTFIINTAPWFDDVGKAKLERFSKEVIERTALPPCNERYPLDNGVVSTGAERLYNAVYLYGLWLNHSKTHGINVRDGSALLKFSKNLSFDGIAVPCDIGTNGDQVPYFWVNQFVGPDVHVQAVAISSNKNVNLKLLTKFEWKTEDGRPPLDTPLCGFLNEFCPSLPGKDSTVAVVLSCLVVLLILTATVTIAYTIRKRKLETTLLESIWKVAFEDIDLQKSKLAFGSRANARSQSALSHFSSESTVANHARLYSTNAAMYKGQMVAVRKIRDQVLLTKMDLHHLKTMREMMHDNINPFLGACFVQPSPCVLFLYCPKGSLQDILENDEMKLDINLKYSLTMDLVQGMHFIHSSKLEFHGRLKMSSLYKAFTECLLWTAPELLSNGTLTGSKAGDVYSFGIVMHEIAFRMGTFAGVSHLKAKDIVNRVKAMEADPCRPLIFTDDESVLPAVCTLMKSCWNDDPKLRPTFSVIRSYIKKNIQIGESLNIVDVILQRLEKYASNLEDLVDQRTQQLMQEKDKSDRLLYRMLPKTCAEKLKRGEMVQPDIFEAATIFFSDIVGFTTIAARSTPMQVVDLLNDLYTCFDDIIGKYDAYKVETIGDAYLVVSGIPTRNGDLHAAIIADMSLDILAGVKVFTIKHMPHEDVQVRIGCNTGPCCAGVVGLSMPRYCLFGDTVNTASRMESNGAAQQIHLSEATHVALHKIGGYTTRFRANMPIKGKGAMNTFWLEGKEGRSMAKTD</sequence>
<accession>A0A9D4LGV6</accession>
<dbReference type="GO" id="GO:0035556">
    <property type="term" value="P:intracellular signal transduction"/>
    <property type="evidence" value="ECO:0007669"/>
    <property type="project" value="InterPro"/>
</dbReference>
<dbReference type="EMBL" id="JAIWYP010000003">
    <property type="protein sequence ID" value="KAH3857584.1"/>
    <property type="molecule type" value="Genomic_DNA"/>
</dbReference>
<dbReference type="GO" id="GO:0004016">
    <property type="term" value="F:adenylate cyclase activity"/>
    <property type="evidence" value="ECO:0007669"/>
    <property type="project" value="TreeGrafter"/>
</dbReference>
<dbReference type="GO" id="GO:0007168">
    <property type="term" value="P:receptor guanylyl cyclase signaling pathway"/>
    <property type="evidence" value="ECO:0007669"/>
    <property type="project" value="TreeGrafter"/>
</dbReference>
<dbReference type="PROSITE" id="PS50011">
    <property type="entry name" value="PROTEIN_KINASE_DOM"/>
    <property type="match status" value="1"/>
</dbReference>
<dbReference type="SUPFAM" id="SSF56112">
    <property type="entry name" value="Protein kinase-like (PK-like)"/>
    <property type="match status" value="1"/>
</dbReference>
<dbReference type="SUPFAM" id="SSF53822">
    <property type="entry name" value="Periplasmic binding protein-like I"/>
    <property type="match status" value="1"/>
</dbReference>
<dbReference type="GO" id="GO:0004672">
    <property type="term" value="F:protein kinase activity"/>
    <property type="evidence" value="ECO:0007669"/>
    <property type="project" value="InterPro"/>
</dbReference>
<dbReference type="GO" id="GO:0004383">
    <property type="term" value="F:guanylate cyclase activity"/>
    <property type="evidence" value="ECO:0007669"/>
    <property type="project" value="UniProtKB-EC"/>
</dbReference>
<proteinExistence type="inferred from homology"/>
<keyword evidence="5" id="KW-0547">Nucleotide-binding</keyword>
<evidence type="ECO:0000313" key="20">
    <source>
        <dbReference type="Proteomes" id="UP000828390"/>
    </source>
</evidence>
<dbReference type="PANTHER" id="PTHR11920:SF335">
    <property type="entry name" value="GUANYLATE CYCLASE"/>
    <property type="match status" value="1"/>
</dbReference>
<dbReference type="SUPFAM" id="SSF55073">
    <property type="entry name" value="Nucleotide cyclase"/>
    <property type="match status" value="1"/>
</dbReference>
<evidence type="ECO:0000256" key="6">
    <source>
        <dbReference type="ARBA" id="ARBA00022989"/>
    </source>
</evidence>
<dbReference type="FunFam" id="3.30.70.1230:FF:000004">
    <property type="entry name" value="Guanylate cyclase"/>
    <property type="match status" value="1"/>
</dbReference>
<keyword evidence="10" id="KW-0325">Glycoprotein</keyword>
<dbReference type="GO" id="GO:0005524">
    <property type="term" value="F:ATP binding"/>
    <property type="evidence" value="ECO:0007669"/>
    <property type="project" value="InterPro"/>
</dbReference>
<keyword evidence="12 14" id="KW-0141">cGMP biosynthesis</keyword>
<dbReference type="InterPro" id="IPR028082">
    <property type="entry name" value="Peripla_BP_I"/>
</dbReference>
<comment type="similarity">
    <text evidence="13">Belongs to the adenylyl cyclase class-4/guanylyl cyclase family.</text>
</comment>
<keyword evidence="7" id="KW-0342">GTP-binding</keyword>
<keyword evidence="8 16" id="KW-0472">Membrane</keyword>
<dbReference type="Gene3D" id="3.30.70.1230">
    <property type="entry name" value="Nucleotide cyclase"/>
    <property type="match status" value="1"/>
</dbReference>
<gene>
    <name evidence="19" type="ORF">DPMN_100194</name>
</gene>
<evidence type="ECO:0000259" key="17">
    <source>
        <dbReference type="PROSITE" id="PS50011"/>
    </source>
</evidence>
<dbReference type="GO" id="GO:0005886">
    <property type="term" value="C:plasma membrane"/>
    <property type="evidence" value="ECO:0007669"/>
    <property type="project" value="TreeGrafter"/>
</dbReference>
<evidence type="ECO:0000256" key="4">
    <source>
        <dbReference type="ARBA" id="ARBA00022729"/>
    </source>
</evidence>
<reference evidence="19" key="2">
    <citation type="submission" date="2020-11" db="EMBL/GenBank/DDBJ databases">
        <authorList>
            <person name="McCartney M.A."/>
            <person name="Auch B."/>
            <person name="Kono T."/>
            <person name="Mallez S."/>
            <person name="Becker A."/>
            <person name="Gohl D.M."/>
            <person name="Silverstein K.A.T."/>
            <person name="Koren S."/>
            <person name="Bechman K.B."/>
            <person name="Herman A."/>
            <person name="Abrahante J.E."/>
            <person name="Garbe J."/>
        </authorList>
    </citation>
    <scope>NUCLEOTIDE SEQUENCE</scope>
    <source>
        <strain evidence="19">Duluth1</strain>
        <tissue evidence="19">Whole animal</tissue>
    </source>
</reference>
<dbReference type="InterPro" id="IPR001245">
    <property type="entry name" value="Ser-Thr/Tyr_kinase_cat_dom"/>
</dbReference>
<dbReference type="Gene3D" id="6.10.250.780">
    <property type="match status" value="1"/>
</dbReference>
<evidence type="ECO:0000256" key="7">
    <source>
        <dbReference type="ARBA" id="ARBA00023134"/>
    </source>
</evidence>
<dbReference type="InterPro" id="IPR001054">
    <property type="entry name" value="A/G_cyclase"/>
</dbReference>
<evidence type="ECO:0000256" key="16">
    <source>
        <dbReference type="SAM" id="Phobius"/>
    </source>
</evidence>
<dbReference type="InterPro" id="IPR011009">
    <property type="entry name" value="Kinase-like_dom_sf"/>
</dbReference>
<keyword evidence="4" id="KW-0732">Signal</keyword>
<dbReference type="Gene3D" id="1.10.510.10">
    <property type="entry name" value="Transferase(Phosphotransferase) domain 1"/>
    <property type="match status" value="2"/>
</dbReference>
<keyword evidence="15" id="KW-0175">Coiled coil</keyword>
<dbReference type="PROSITE" id="PS50125">
    <property type="entry name" value="GUANYLATE_CYCLASE_2"/>
    <property type="match status" value="1"/>
</dbReference>
<feature type="transmembrane region" description="Helical" evidence="16">
    <location>
        <begin position="200"/>
        <end position="222"/>
    </location>
</feature>
<evidence type="ECO:0000256" key="11">
    <source>
        <dbReference type="ARBA" id="ARBA00023239"/>
    </source>
</evidence>
<keyword evidence="9" id="KW-0675">Receptor</keyword>
<dbReference type="SMART" id="SM00044">
    <property type="entry name" value="CYCc"/>
    <property type="match status" value="1"/>
</dbReference>
<dbReference type="CDD" id="cd07302">
    <property type="entry name" value="CHD"/>
    <property type="match status" value="1"/>
</dbReference>
<keyword evidence="6 16" id="KW-1133">Transmembrane helix</keyword>
<reference evidence="19" key="1">
    <citation type="journal article" date="2019" name="bioRxiv">
        <title>The Genome of the Zebra Mussel, Dreissena polymorpha: A Resource for Invasive Species Research.</title>
        <authorList>
            <person name="McCartney M.A."/>
            <person name="Auch B."/>
            <person name="Kono T."/>
            <person name="Mallez S."/>
            <person name="Zhang Y."/>
            <person name="Obille A."/>
            <person name="Becker A."/>
            <person name="Abrahante J.E."/>
            <person name="Garbe J."/>
            <person name="Badalamenti J.P."/>
            <person name="Herman A."/>
            <person name="Mangelson H."/>
            <person name="Liachko I."/>
            <person name="Sullivan S."/>
            <person name="Sone E.D."/>
            <person name="Koren S."/>
            <person name="Silverstein K.A.T."/>
            <person name="Beckman K.B."/>
            <person name="Gohl D.M."/>
        </authorList>
    </citation>
    <scope>NUCLEOTIDE SEQUENCE</scope>
    <source>
        <strain evidence="19">Duluth1</strain>
        <tissue evidence="19">Whole animal</tissue>
    </source>
</reference>
<dbReference type="PANTHER" id="PTHR11920">
    <property type="entry name" value="GUANYLYL CYCLASE"/>
    <property type="match status" value="1"/>
</dbReference>
<evidence type="ECO:0000256" key="13">
    <source>
        <dbReference type="RuleBase" id="RU000405"/>
    </source>
</evidence>
<evidence type="ECO:0000256" key="15">
    <source>
        <dbReference type="SAM" id="Coils"/>
    </source>
</evidence>
<organism evidence="19 20">
    <name type="scientific">Dreissena polymorpha</name>
    <name type="common">Zebra mussel</name>
    <name type="synonym">Mytilus polymorpha</name>
    <dbReference type="NCBI Taxonomy" id="45954"/>
    <lineage>
        <taxon>Eukaryota</taxon>
        <taxon>Metazoa</taxon>
        <taxon>Spiralia</taxon>
        <taxon>Lophotrochozoa</taxon>
        <taxon>Mollusca</taxon>
        <taxon>Bivalvia</taxon>
        <taxon>Autobranchia</taxon>
        <taxon>Heteroconchia</taxon>
        <taxon>Euheterodonta</taxon>
        <taxon>Imparidentia</taxon>
        <taxon>Neoheterodontei</taxon>
        <taxon>Myida</taxon>
        <taxon>Dreissenoidea</taxon>
        <taxon>Dreissenidae</taxon>
        <taxon>Dreissena</taxon>
    </lineage>
</organism>
<dbReference type="EC" id="4.6.1.2" evidence="2 14"/>
<comment type="catalytic activity">
    <reaction evidence="14">
        <text>GTP = 3',5'-cyclic GMP + diphosphate</text>
        <dbReference type="Rhea" id="RHEA:13665"/>
        <dbReference type="ChEBI" id="CHEBI:33019"/>
        <dbReference type="ChEBI" id="CHEBI:37565"/>
        <dbReference type="ChEBI" id="CHEBI:57746"/>
        <dbReference type="EC" id="4.6.1.2"/>
    </reaction>
</comment>
<feature type="coiled-coil region" evidence="15">
    <location>
        <begin position="515"/>
        <end position="546"/>
    </location>
</feature>
<evidence type="ECO:0000256" key="12">
    <source>
        <dbReference type="ARBA" id="ARBA00023293"/>
    </source>
</evidence>
<evidence type="ECO:0000256" key="1">
    <source>
        <dbReference type="ARBA" id="ARBA00004479"/>
    </source>
</evidence>
<name>A0A9D4LGV6_DREPO</name>
<dbReference type="InterPro" id="IPR050401">
    <property type="entry name" value="Cyclic_nucleotide_synthase"/>
</dbReference>
<comment type="subcellular location">
    <subcellularLocation>
        <location evidence="1">Membrane</location>
        <topology evidence="1">Single-pass type I membrane protein</topology>
    </subcellularLocation>
</comment>
<feature type="transmembrane region" description="Helical" evidence="16">
    <location>
        <begin position="12"/>
        <end position="32"/>
    </location>
</feature>
<evidence type="ECO:0000256" key="10">
    <source>
        <dbReference type="ARBA" id="ARBA00023180"/>
    </source>
</evidence>
<keyword evidence="20" id="KW-1185">Reference proteome</keyword>